<name>A0A9N9YQW0_9HYPO</name>
<protein>
    <submittedName>
        <fullName evidence="1">Uncharacterized protein</fullName>
    </submittedName>
</protein>
<dbReference type="Proteomes" id="UP000696573">
    <property type="component" value="Unassembled WGS sequence"/>
</dbReference>
<sequence length="60" mass="6837">MYWVNLTYYVAIKFIKNLSCMPQAQSLDKTLLGGKCINEKVLVARRIPRASRIFDFGPAS</sequence>
<comment type="caution">
    <text evidence="1">The sequence shown here is derived from an EMBL/GenBank/DDBJ whole genome shotgun (WGS) entry which is preliminary data.</text>
</comment>
<keyword evidence="2" id="KW-1185">Reference proteome</keyword>
<evidence type="ECO:0000313" key="1">
    <source>
        <dbReference type="EMBL" id="CAH0033354.1"/>
    </source>
</evidence>
<dbReference type="EMBL" id="CABFNQ020000747">
    <property type="protein sequence ID" value="CAH0033354.1"/>
    <property type="molecule type" value="Genomic_DNA"/>
</dbReference>
<dbReference type="OrthoDB" id="10397271at2759"/>
<dbReference type="AlphaFoldDB" id="A0A9N9YQW0"/>
<accession>A0A9N9YQW0</accession>
<reference evidence="1" key="1">
    <citation type="submission" date="2021-10" db="EMBL/GenBank/DDBJ databases">
        <authorList>
            <person name="Piombo E."/>
        </authorList>
    </citation>
    <scope>NUCLEOTIDE SEQUENCE</scope>
</reference>
<organism evidence="1 2">
    <name type="scientific">Clonostachys rhizophaga</name>
    <dbReference type="NCBI Taxonomy" id="160324"/>
    <lineage>
        <taxon>Eukaryota</taxon>
        <taxon>Fungi</taxon>
        <taxon>Dikarya</taxon>
        <taxon>Ascomycota</taxon>
        <taxon>Pezizomycotina</taxon>
        <taxon>Sordariomycetes</taxon>
        <taxon>Hypocreomycetidae</taxon>
        <taxon>Hypocreales</taxon>
        <taxon>Bionectriaceae</taxon>
        <taxon>Clonostachys</taxon>
    </lineage>
</organism>
<proteinExistence type="predicted"/>
<evidence type="ECO:0000313" key="2">
    <source>
        <dbReference type="Proteomes" id="UP000696573"/>
    </source>
</evidence>
<gene>
    <name evidence="1" type="ORF">CRHIZ90672A_00008689</name>
</gene>